<proteinExistence type="predicted"/>
<dbReference type="EMBL" id="FOGL01000013">
    <property type="protein sequence ID" value="SER93003.1"/>
    <property type="molecule type" value="Genomic_DNA"/>
</dbReference>
<accession>A0A1H9T8R0</accession>
<evidence type="ECO:0008006" key="3">
    <source>
        <dbReference type="Google" id="ProtNLM"/>
    </source>
</evidence>
<evidence type="ECO:0000313" key="1">
    <source>
        <dbReference type="EMBL" id="SER93003.1"/>
    </source>
</evidence>
<dbReference type="Proteomes" id="UP000199687">
    <property type="component" value="Unassembled WGS sequence"/>
</dbReference>
<dbReference type="RefSeq" id="WP_089741669.1">
    <property type="nucleotide sequence ID" value="NZ_FOGL01000013.1"/>
</dbReference>
<reference evidence="1 2" key="1">
    <citation type="submission" date="2016-10" db="EMBL/GenBank/DDBJ databases">
        <authorList>
            <person name="de Groot N.N."/>
        </authorList>
    </citation>
    <scope>NUCLEOTIDE SEQUENCE [LARGE SCALE GENOMIC DNA]</scope>
    <source>
        <strain evidence="1 2">CGMCC 1.7727</strain>
    </source>
</reference>
<sequence length="64" mass="7637">MGKRKTDDQFKKEVFDLGGEDYQPLTKYIIAHQKLIMKHNACGYKYWVTPNKFLQGRRCPKCNR</sequence>
<dbReference type="OrthoDB" id="2086462at2"/>
<organism evidence="1 2">
    <name type="scientific">Gracilibacillus ureilyticus</name>
    <dbReference type="NCBI Taxonomy" id="531814"/>
    <lineage>
        <taxon>Bacteria</taxon>
        <taxon>Bacillati</taxon>
        <taxon>Bacillota</taxon>
        <taxon>Bacilli</taxon>
        <taxon>Bacillales</taxon>
        <taxon>Bacillaceae</taxon>
        <taxon>Gracilibacillus</taxon>
    </lineage>
</organism>
<protein>
    <recommendedName>
        <fullName evidence="3">Zinc-ribbon domain-containing protein</fullName>
    </recommendedName>
</protein>
<keyword evidence="2" id="KW-1185">Reference proteome</keyword>
<evidence type="ECO:0000313" key="2">
    <source>
        <dbReference type="Proteomes" id="UP000199687"/>
    </source>
</evidence>
<gene>
    <name evidence="1" type="ORF">SAMN04487944_11316</name>
</gene>
<dbReference type="AlphaFoldDB" id="A0A1H9T8R0"/>
<name>A0A1H9T8R0_9BACI</name>